<dbReference type="EMBL" id="JBHTJL010000009">
    <property type="protein sequence ID" value="MFD1062757.1"/>
    <property type="molecule type" value="Genomic_DNA"/>
</dbReference>
<proteinExistence type="predicted"/>
<comment type="caution">
    <text evidence="2">The sequence shown here is derived from an EMBL/GenBank/DDBJ whole genome shotgun (WGS) entry which is preliminary data.</text>
</comment>
<reference evidence="3" key="1">
    <citation type="journal article" date="2019" name="Int. J. Syst. Evol. Microbiol.">
        <title>The Global Catalogue of Microorganisms (GCM) 10K type strain sequencing project: providing services to taxonomists for standard genome sequencing and annotation.</title>
        <authorList>
            <consortium name="The Broad Institute Genomics Platform"/>
            <consortium name="The Broad Institute Genome Sequencing Center for Infectious Disease"/>
            <person name="Wu L."/>
            <person name="Ma J."/>
        </authorList>
    </citation>
    <scope>NUCLEOTIDE SEQUENCE [LARGE SCALE GENOMIC DNA]</scope>
    <source>
        <strain evidence="3">CCUG 62215</strain>
    </source>
</reference>
<dbReference type="PANTHER" id="PTHR12147:SF26">
    <property type="entry name" value="PEPTIDASE M28 DOMAIN-CONTAINING PROTEIN"/>
    <property type="match status" value="1"/>
</dbReference>
<sequence>MKNFIQILVVCFTFVFVQSCGQNKKEDKVKDKVTSEKSTNVATTSYDSDVLLKHIKTLSSDKFEGRKTGTEGNKKAQDYIVTQFKSLEIKPFGSDYKHNFQFKRKAKTFDATNVLAMVEGTEHPKTYIVISAHYDHLGMSKDGKIYNGADDDASGVAALFAFAEMLKANPPKHSVILAAFDAEEMGLQGAKYFVDKMKDTNIIANINMDMISRSSKNELYAVGSRYTEGLKTLISEFKNPTETKLLVGHDGADGKEDWTFASDHGPFHRAEIPFLYFGNEDHAAYHKPTDDFEDITPEFYKNSVTIIHAVFRDLDAKGL</sequence>
<dbReference type="InterPro" id="IPR007484">
    <property type="entry name" value="Peptidase_M28"/>
</dbReference>
<name>A0ABW3N5N3_9FLAO</name>
<evidence type="ECO:0000313" key="2">
    <source>
        <dbReference type="EMBL" id="MFD1062757.1"/>
    </source>
</evidence>
<dbReference type="PANTHER" id="PTHR12147">
    <property type="entry name" value="METALLOPEPTIDASE M28 FAMILY MEMBER"/>
    <property type="match status" value="1"/>
</dbReference>
<keyword evidence="3" id="KW-1185">Reference proteome</keyword>
<dbReference type="Gene3D" id="3.40.630.10">
    <property type="entry name" value="Zn peptidases"/>
    <property type="match status" value="1"/>
</dbReference>
<dbReference type="Proteomes" id="UP001597013">
    <property type="component" value="Unassembled WGS sequence"/>
</dbReference>
<evidence type="ECO:0000259" key="1">
    <source>
        <dbReference type="Pfam" id="PF04389"/>
    </source>
</evidence>
<protein>
    <submittedName>
        <fullName evidence="2">M20/M25/M40 family metallo-hydrolase</fullName>
    </submittedName>
</protein>
<feature type="domain" description="Peptidase M28" evidence="1">
    <location>
        <begin position="113"/>
        <end position="309"/>
    </location>
</feature>
<organism evidence="2 3">
    <name type="scientific">Winogradskyella litorisediminis</name>
    <dbReference type="NCBI Taxonomy" id="1156618"/>
    <lineage>
        <taxon>Bacteria</taxon>
        <taxon>Pseudomonadati</taxon>
        <taxon>Bacteroidota</taxon>
        <taxon>Flavobacteriia</taxon>
        <taxon>Flavobacteriales</taxon>
        <taxon>Flavobacteriaceae</taxon>
        <taxon>Winogradskyella</taxon>
    </lineage>
</organism>
<dbReference type="SUPFAM" id="SSF53187">
    <property type="entry name" value="Zn-dependent exopeptidases"/>
    <property type="match status" value="1"/>
</dbReference>
<dbReference type="InterPro" id="IPR045175">
    <property type="entry name" value="M28_fam"/>
</dbReference>
<dbReference type="RefSeq" id="WP_386128905.1">
    <property type="nucleotide sequence ID" value="NZ_JBHTJL010000009.1"/>
</dbReference>
<gene>
    <name evidence="2" type="ORF">ACFQ1Q_05820</name>
</gene>
<evidence type="ECO:0000313" key="3">
    <source>
        <dbReference type="Proteomes" id="UP001597013"/>
    </source>
</evidence>
<dbReference type="Pfam" id="PF04389">
    <property type="entry name" value="Peptidase_M28"/>
    <property type="match status" value="1"/>
</dbReference>
<dbReference type="PROSITE" id="PS51257">
    <property type="entry name" value="PROKAR_LIPOPROTEIN"/>
    <property type="match status" value="1"/>
</dbReference>
<accession>A0ABW3N5N3</accession>